<keyword evidence="1" id="KW-0175">Coiled coil</keyword>
<keyword evidence="2" id="KW-0472">Membrane</keyword>
<feature type="transmembrane region" description="Helical" evidence="2">
    <location>
        <begin position="94"/>
        <end position="112"/>
    </location>
</feature>
<accession>A0A942SZ53</accession>
<gene>
    <name evidence="3" type="ORF">KHB02_16680</name>
</gene>
<evidence type="ECO:0000256" key="1">
    <source>
        <dbReference type="SAM" id="Coils"/>
    </source>
</evidence>
<dbReference type="EMBL" id="JAGYPE010000003">
    <property type="protein sequence ID" value="MBS4183029.1"/>
    <property type="molecule type" value="Genomic_DNA"/>
</dbReference>
<evidence type="ECO:0000313" key="3">
    <source>
        <dbReference type="EMBL" id="MBS4183029.1"/>
    </source>
</evidence>
<feature type="transmembrane region" description="Helical" evidence="2">
    <location>
        <begin position="20"/>
        <end position="40"/>
    </location>
</feature>
<feature type="coiled-coil region" evidence="1">
    <location>
        <begin position="154"/>
        <end position="188"/>
    </location>
</feature>
<reference evidence="3" key="1">
    <citation type="submission" date="2021-05" db="EMBL/GenBank/DDBJ databases">
        <title>Novel Bacillus species.</title>
        <authorList>
            <person name="Liu G."/>
        </authorList>
    </citation>
    <scope>NUCLEOTIDE SEQUENCE</scope>
    <source>
        <strain evidence="3">FJAT-50051</strain>
    </source>
</reference>
<protein>
    <submittedName>
        <fullName evidence="3">Uncharacterized protein</fullName>
    </submittedName>
</protein>
<keyword evidence="2" id="KW-0812">Transmembrane</keyword>
<dbReference type="AlphaFoldDB" id="A0A942SZ53"/>
<organism evidence="3">
    <name type="scientific">Neobacillus citreus</name>
    <dbReference type="NCBI Taxonomy" id="2833578"/>
    <lineage>
        <taxon>Bacteria</taxon>
        <taxon>Bacillati</taxon>
        <taxon>Bacillota</taxon>
        <taxon>Bacilli</taxon>
        <taxon>Bacillales</taxon>
        <taxon>Bacillaceae</taxon>
        <taxon>Neobacillus</taxon>
    </lineage>
</organism>
<feature type="transmembrane region" description="Helical" evidence="2">
    <location>
        <begin position="52"/>
        <end position="74"/>
    </location>
</feature>
<proteinExistence type="predicted"/>
<evidence type="ECO:0000256" key="2">
    <source>
        <dbReference type="SAM" id="Phobius"/>
    </source>
</evidence>
<name>A0A942SZ53_9BACI</name>
<sequence>MSSSNVVLMFAEHSSGASTYWAAVAATVPVLGLALIIEVRRTVGRWSLENRLVARLLMSVAYLYEVGALVYIMWRSLEALAIGRGTTGVLLVNVNLVTVTALILLVPTVYIVTRANPDFVLIVMRTPPWSKFAREQRAKVREAQAALRKLPQRREQQAVAVARMKERVESLKQKAERATRQQESVAATVSKAREQVKHLPVELRVNVEAKALEAEKKIAAQTELFLEVSTKLGEAVGLLETNEAALQRLERTATRVGNALRARRAWSLLETEREELTTALTEFQRSLREEPS</sequence>
<comment type="caution">
    <text evidence="3">The sequence shown here is derived from an EMBL/GenBank/DDBJ whole genome shotgun (WGS) entry which is preliminary data.</text>
</comment>
<keyword evidence="2" id="KW-1133">Transmembrane helix</keyword>